<sequence>MLIEVRQFGDLGGFPVMKEGKDFEECRTEEDKCFFVGDERSNEHLSLTVMHVTFFREHNRLARQLGNLNPHWDDERIYQVMREASVTTIVLLFLTTLIFLLFLATLPIFALTTINFKSRGDD</sequence>
<dbReference type="GO" id="GO:0006979">
    <property type="term" value="P:response to oxidative stress"/>
    <property type="evidence" value="ECO:0007669"/>
    <property type="project" value="InterPro"/>
</dbReference>
<keyword evidence="5" id="KW-0472">Membrane</keyword>
<dbReference type="PANTHER" id="PTHR11475">
    <property type="entry name" value="OXIDASE/PEROXIDASE"/>
    <property type="match status" value="1"/>
</dbReference>
<name>A0A0P4WK51_SCYOL</name>
<keyword evidence="3" id="KW-0575">Peroxidase</keyword>
<evidence type="ECO:0000256" key="5">
    <source>
        <dbReference type="SAM" id="Phobius"/>
    </source>
</evidence>
<dbReference type="AlphaFoldDB" id="A0A0P4WK51"/>
<keyword evidence="3" id="KW-0560">Oxidoreductase</keyword>
<evidence type="ECO:0000256" key="1">
    <source>
        <dbReference type="ARBA" id="ARBA00004613"/>
    </source>
</evidence>
<dbReference type="GO" id="GO:0020037">
    <property type="term" value="F:heme binding"/>
    <property type="evidence" value="ECO:0007669"/>
    <property type="project" value="InterPro"/>
</dbReference>
<dbReference type="GO" id="GO:0004601">
    <property type="term" value="F:peroxidase activity"/>
    <property type="evidence" value="ECO:0007669"/>
    <property type="project" value="UniProtKB-KW"/>
</dbReference>
<keyword evidence="5" id="KW-0812">Transmembrane</keyword>
<reference evidence="6" key="1">
    <citation type="submission" date="2015-09" db="EMBL/GenBank/DDBJ databases">
        <title>Scylla olivacea transcriptome.</title>
        <authorList>
            <person name="Ikhwanuddin M."/>
        </authorList>
    </citation>
    <scope>NUCLEOTIDE SEQUENCE</scope>
</reference>
<accession>A0A0P4WK51</accession>
<feature type="transmembrane region" description="Helical" evidence="5">
    <location>
        <begin position="86"/>
        <end position="110"/>
    </location>
</feature>
<dbReference type="InterPro" id="IPR010255">
    <property type="entry name" value="Haem_peroxidase_sf"/>
</dbReference>
<dbReference type="InterPro" id="IPR019791">
    <property type="entry name" value="Haem_peroxidase_animal"/>
</dbReference>
<organism evidence="6">
    <name type="scientific">Scylla olivacea</name>
    <name type="common">Orange mud crab</name>
    <name type="synonym">Cancer olivacea</name>
    <dbReference type="NCBI Taxonomy" id="85551"/>
    <lineage>
        <taxon>Eukaryota</taxon>
        <taxon>Metazoa</taxon>
        <taxon>Ecdysozoa</taxon>
        <taxon>Arthropoda</taxon>
        <taxon>Crustacea</taxon>
        <taxon>Multicrustacea</taxon>
        <taxon>Malacostraca</taxon>
        <taxon>Eumalacostraca</taxon>
        <taxon>Eucarida</taxon>
        <taxon>Decapoda</taxon>
        <taxon>Pleocyemata</taxon>
        <taxon>Brachyura</taxon>
        <taxon>Eubrachyura</taxon>
        <taxon>Portunoidea</taxon>
        <taxon>Portunidae</taxon>
        <taxon>Portuninae</taxon>
        <taxon>Scylla</taxon>
    </lineage>
</organism>
<evidence type="ECO:0000256" key="2">
    <source>
        <dbReference type="ARBA" id="ARBA00022525"/>
    </source>
</evidence>
<dbReference type="InterPro" id="IPR037120">
    <property type="entry name" value="Haem_peroxidase_sf_animal"/>
</dbReference>
<dbReference type="EMBL" id="GDRN01083508">
    <property type="protein sequence ID" value="JAI61654.1"/>
    <property type="molecule type" value="Transcribed_RNA"/>
</dbReference>
<dbReference type="PROSITE" id="PS50292">
    <property type="entry name" value="PEROXIDASE_3"/>
    <property type="match status" value="1"/>
</dbReference>
<dbReference type="Gene3D" id="1.10.640.10">
    <property type="entry name" value="Haem peroxidase domain superfamily, animal type"/>
    <property type="match status" value="1"/>
</dbReference>
<evidence type="ECO:0000313" key="6">
    <source>
        <dbReference type="EMBL" id="JAI61654.1"/>
    </source>
</evidence>
<dbReference type="GO" id="GO:0005576">
    <property type="term" value="C:extracellular region"/>
    <property type="evidence" value="ECO:0007669"/>
    <property type="project" value="UniProtKB-SubCell"/>
</dbReference>
<keyword evidence="5" id="KW-1133">Transmembrane helix</keyword>
<dbReference type="SUPFAM" id="SSF48113">
    <property type="entry name" value="Heme-dependent peroxidases"/>
    <property type="match status" value="1"/>
</dbReference>
<protein>
    <recommendedName>
        <fullName evidence="7">Heme peroxidase</fullName>
    </recommendedName>
</protein>
<dbReference type="Pfam" id="PF03098">
    <property type="entry name" value="An_peroxidase"/>
    <property type="match status" value="1"/>
</dbReference>
<comment type="subcellular location">
    <subcellularLocation>
        <location evidence="1">Secreted</location>
    </subcellularLocation>
</comment>
<evidence type="ECO:0000256" key="4">
    <source>
        <dbReference type="ARBA" id="ARBA00023180"/>
    </source>
</evidence>
<keyword evidence="4" id="KW-0325">Glycoprotein</keyword>
<evidence type="ECO:0008006" key="7">
    <source>
        <dbReference type="Google" id="ProtNLM"/>
    </source>
</evidence>
<proteinExistence type="predicted"/>
<dbReference type="PRINTS" id="PR00457">
    <property type="entry name" value="ANPEROXIDASE"/>
</dbReference>
<evidence type="ECO:0000256" key="3">
    <source>
        <dbReference type="ARBA" id="ARBA00022559"/>
    </source>
</evidence>
<dbReference type="PANTHER" id="PTHR11475:SF4">
    <property type="entry name" value="CHORION PEROXIDASE"/>
    <property type="match status" value="1"/>
</dbReference>
<keyword evidence="2" id="KW-0964">Secreted</keyword>